<dbReference type="Proteomes" id="UP000323946">
    <property type="component" value="Unassembled WGS sequence"/>
</dbReference>
<comment type="caution">
    <text evidence="1">The sequence shown here is derived from an EMBL/GenBank/DDBJ whole genome shotgun (WGS) entry which is preliminary data.</text>
</comment>
<evidence type="ECO:0000313" key="2">
    <source>
        <dbReference type="Proteomes" id="UP000323946"/>
    </source>
</evidence>
<dbReference type="EMBL" id="VWPH01000017">
    <property type="protein sequence ID" value="KAA5826859.1"/>
    <property type="molecule type" value="Genomic_DNA"/>
</dbReference>
<accession>A0A5M7BBT3</accession>
<keyword evidence="2" id="KW-1185">Reference proteome</keyword>
<organism evidence="1 2">
    <name type="scientific">Saccharopolyspora hirsuta</name>
    <dbReference type="NCBI Taxonomy" id="1837"/>
    <lineage>
        <taxon>Bacteria</taxon>
        <taxon>Bacillati</taxon>
        <taxon>Actinomycetota</taxon>
        <taxon>Actinomycetes</taxon>
        <taxon>Pseudonocardiales</taxon>
        <taxon>Pseudonocardiaceae</taxon>
        <taxon>Saccharopolyspora</taxon>
    </lineage>
</organism>
<proteinExistence type="predicted"/>
<evidence type="ECO:0000313" key="1">
    <source>
        <dbReference type="EMBL" id="KAA5826859.1"/>
    </source>
</evidence>
<protein>
    <submittedName>
        <fullName evidence="1">Uncharacterized protein</fullName>
    </submittedName>
</protein>
<name>A0A5M7BBT3_SACHI</name>
<dbReference type="AlphaFoldDB" id="A0A5M7BBT3"/>
<dbReference type="RefSeq" id="WP_150070309.1">
    <property type="nucleotide sequence ID" value="NZ_VWPH01000017.1"/>
</dbReference>
<sequence>MRLVVPSTRVPPGRIPSKDELAHLRLRFTWRSPQYNGLLGACHYVEVPFVFDLLDSRGSTS</sequence>
<gene>
    <name evidence="1" type="ORF">F1721_30645</name>
</gene>
<reference evidence="1 2" key="1">
    <citation type="submission" date="2019-09" db="EMBL/GenBank/DDBJ databases">
        <title>Draft genome sequence of the thermophilic Saccharopolyspora hirsuta VKM Ac-666T.</title>
        <authorList>
            <person name="Lobastova T.G."/>
            <person name="Fokina V."/>
            <person name="Bragin E.Y."/>
            <person name="Shtratnikova V.Y."/>
            <person name="Starodumova I.P."/>
            <person name="Tarlachkov S.V."/>
            <person name="Donova M.V."/>
        </authorList>
    </citation>
    <scope>NUCLEOTIDE SEQUENCE [LARGE SCALE GENOMIC DNA]</scope>
    <source>
        <strain evidence="1 2">VKM Ac-666</strain>
    </source>
</reference>